<evidence type="ECO:0000256" key="3">
    <source>
        <dbReference type="ARBA" id="ARBA00022729"/>
    </source>
</evidence>
<evidence type="ECO:0000256" key="5">
    <source>
        <dbReference type="ARBA" id="ARBA00023136"/>
    </source>
</evidence>
<feature type="transmembrane region" description="Helical" evidence="6">
    <location>
        <begin position="744"/>
        <end position="763"/>
    </location>
</feature>
<dbReference type="Proteomes" id="UP000054558">
    <property type="component" value="Unassembled WGS sequence"/>
</dbReference>
<dbReference type="FunFam" id="3.80.10.10:FF:000095">
    <property type="entry name" value="LRR receptor-like serine/threonine-protein kinase GSO1"/>
    <property type="match status" value="2"/>
</dbReference>
<keyword evidence="6" id="KW-1133">Transmembrane helix</keyword>
<evidence type="ECO:0000256" key="2">
    <source>
        <dbReference type="ARBA" id="ARBA00022614"/>
    </source>
</evidence>
<evidence type="ECO:0000313" key="9">
    <source>
        <dbReference type="Proteomes" id="UP000054558"/>
    </source>
</evidence>
<dbReference type="PANTHER" id="PTHR48060">
    <property type="entry name" value="DNA DAMAGE-REPAIR/TOLERATION PROTEIN DRT100"/>
    <property type="match status" value="1"/>
</dbReference>
<organism evidence="8 9">
    <name type="scientific">Klebsormidium nitens</name>
    <name type="common">Green alga</name>
    <name type="synonym">Ulothrix nitens</name>
    <dbReference type="NCBI Taxonomy" id="105231"/>
    <lineage>
        <taxon>Eukaryota</taxon>
        <taxon>Viridiplantae</taxon>
        <taxon>Streptophyta</taxon>
        <taxon>Klebsormidiophyceae</taxon>
        <taxon>Klebsormidiales</taxon>
        <taxon>Klebsormidiaceae</taxon>
        <taxon>Klebsormidium</taxon>
    </lineage>
</organism>
<evidence type="ECO:0000256" key="1">
    <source>
        <dbReference type="ARBA" id="ARBA00004167"/>
    </source>
</evidence>
<evidence type="ECO:0000256" key="6">
    <source>
        <dbReference type="SAM" id="Phobius"/>
    </source>
</evidence>
<protein>
    <submittedName>
        <fullName evidence="8">Uncharacterized protein</fullName>
    </submittedName>
</protein>
<feature type="signal peptide" evidence="7">
    <location>
        <begin position="1"/>
        <end position="27"/>
    </location>
</feature>
<dbReference type="InterPro" id="IPR053211">
    <property type="entry name" value="DNA_repair-toleration"/>
</dbReference>
<accession>A0A1Y1HR92</accession>
<evidence type="ECO:0000313" key="8">
    <source>
        <dbReference type="EMBL" id="GAQ79501.1"/>
    </source>
</evidence>
<dbReference type="Pfam" id="PF13855">
    <property type="entry name" value="LRR_8"/>
    <property type="match status" value="1"/>
</dbReference>
<feature type="transmembrane region" description="Helical" evidence="6">
    <location>
        <begin position="654"/>
        <end position="677"/>
    </location>
</feature>
<gene>
    <name evidence="8" type="ORF">KFL_000310510</name>
</gene>
<keyword evidence="3 7" id="KW-0732">Signal</keyword>
<evidence type="ECO:0000256" key="4">
    <source>
        <dbReference type="ARBA" id="ARBA00022737"/>
    </source>
</evidence>
<dbReference type="EMBL" id="DF236980">
    <property type="protein sequence ID" value="GAQ79501.1"/>
    <property type="molecule type" value="Genomic_DNA"/>
</dbReference>
<dbReference type="PANTHER" id="PTHR48060:SF21">
    <property type="entry name" value="L DOMAIN-LIKE PROTEIN"/>
    <property type="match status" value="1"/>
</dbReference>
<feature type="transmembrane region" description="Helical" evidence="6">
    <location>
        <begin position="683"/>
        <end position="704"/>
    </location>
</feature>
<keyword evidence="9" id="KW-1185">Reference proteome</keyword>
<dbReference type="OMA" id="NNGVTYF"/>
<dbReference type="OrthoDB" id="687555at2759"/>
<evidence type="ECO:0000256" key="7">
    <source>
        <dbReference type="SAM" id="SignalP"/>
    </source>
</evidence>
<feature type="transmembrane region" description="Helical" evidence="6">
    <location>
        <begin position="606"/>
        <end position="629"/>
    </location>
</feature>
<dbReference type="SUPFAM" id="SSF52058">
    <property type="entry name" value="L domain-like"/>
    <property type="match status" value="2"/>
</dbReference>
<dbReference type="Pfam" id="PF00560">
    <property type="entry name" value="LRR_1"/>
    <property type="match status" value="7"/>
</dbReference>
<name>A0A1Y1HR92_KLENI</name>
<dbReference type="Gene3D" id="3.80.10.10">
    <property type="entry name" value="Ribonuclease Inhibitor"/>
    <property type="match status" value="2"/>
</dbReference>
<keyword evidence="2" id="KW-0433">Leucine-rich repeat</keyword>
<dbReference type="GO" id="GO:0016020">
    <property type="term" value="C:membrane"/>
    <property type="evidence" value="ECO:0007669"/>
    <property type="project" value="UniProtKB-SubCell"/>
</dbReference>
<dbReference type="SMART" id="SM00369">
    <property type="entry name" value="LRR_TYP"/>
    <property type="match status" value="7"/>
</dbReference>
<dbReference type="STRING" id="105231.A0A1Y1HR92"/>
<proteinExistence type="predicted"/>
<sequence>MLPSPLCVRLLVLVILCGCRLMGEVRSATMEEIGNLVKGPLWNQSKIDLGYKGLNGTIPPELGRLTNLTYLKLGSLTYLTKLYLFENNLSGPIPVKLGSLAYLTRLSLSNNRLSGPIPPELGSLTSLSNLALSNNNLSGPIPPELSQLTLLKELKLFKNSLSGPIPSQLSYLTRLITLALGSNTLSGPIPPQLGGLTSLQTLLLNGNILWGPIPPQLGNLTSLQVLYLDSNKFSLIPPQLSTLSELQILSLRNNYLSGLIPGQLGNLTSLQFLDLSNNRLLGPIPLELSKLAKLEGLYLSSNKLSGPIPPQLGNLTKLAYLQLNNNDLSGSIPLELGNLADLSDLDLSFNDLLHLIPPQLGSLTKLAYLSLNHNDLRGAIPLQLGQLSLLSSLDLSSTYLSGPIPPQLGSLVGLGTLNLSFTDTTCERLDLSHFRFLTTLGLTCPLPSSFKNTNVTYVALSIGNSFTKDLDLSSVPNSCKIVNLTGSHPHLDSIQFWGGCDEGCIVNLAGTGATLPRSTRRRVCLGRISIFLNGDIPYPVYDLSNATNPFTNTLKNARGTVYDLMDPNFVDNIDLGPEGRAYTGVGFSRVQAGNLCGNPEAKKVTALVFGVFASAVLLATIPIVVVARWRRRTRGSGLKEVDAGQIHGWRRGGLFLWGAALGVLPVVDIVTDFLVLSEVYGAWPMWVILASVCAPFVVGAYMVAKSWVSTRSPVRGWKGVRVRWLWPLPELGISGAVEGNQDSVFSGLVTILLLPVGLLGVLVQDLLSVAERFGLHLAWGGRDHRLRALPRGSGTD</sequence>
<keyword evidence="5 6" id="KW-0472">Membrane</keyword>
<dbReference type="PROSITE" id="PS51450">
    <property type="entry name" value="LRR"/>
    <property type="match status" value="1"/>
</dbReference>
<keyword evidence="4" id="KW-0677">Repeat</keyword>
<comment type="subcellular location">
    <subcellularLocation>
        <location evidence="1">Membrane</location>
        <topology evidence="1">Single-pass membrane protein</topology>
    </subcellularLocation>
</comment>
<dbReference type="InterPro" id="IPR003591">
    <property type="entry name" value="Leu-rich_rpt_typical-subtyp"/>
</dbReference>
<reference evidence="8 9" key="1">
    <citation type="journal article" date="2014" name="Nat. Commun.">
        <title>Klebsormidium flaccidum genome reveals primary factors for plant terrestrial adaptation.</title>
        <authorList>
            <person name="Hori K."/>
            <person name="Maruyama F."/>
            <person name="Fujisawa T."/>
            <person name="Togashi T."/>
            <person name="Yamamoto N."/>
            <person name="Seo M."/>
            <person name="Sato S."/>
            <person name="Yamada T."/>
            <person name="Mori H."/>
            <person name="Tajima N."/>
            <person name="Moriyama T."/>
            <person name="Ikeuchi M."/>
            <person name="Watanabe M."/>
            <person name="Wada H."/>
            <person name="Kobayashi K."/>
            <person name="Saito M."/>
            <person name="Masuda T."/>
            <person name="Sasaki-Sekimoto Y."/>
            <person name="Mashiguchi K."/>
            <person name="Awai K."/>
            <person name="Shimojima M."/>
            <person name="Masuda S."/>
            <person name="Iwai M."/>
            <person name="Nobusawa T."/>
            <person name="Narise T."/>
            <person name="Kondo S."/>
            <person name="Saito H."/>
            <person name="Sato R."/>
            <person name="Murakawa M."/>
            <person name="Ihara Y."/>
            <person name="Oshima-Yamada Y."/>
            <person name="Ohtaka K."/>
            <person name="Satoh M."/>
            <person name="Sonobe K."/>
            <person name="Ishii M."/>
            <person name="Ohtani R."/>
            <person name="Kanamori-Sato M."/>
            <person name="Honoki R."/>
            <person name="Miyazaki D."/>
            <person name="Mochizuki H."/>
            <person name="Umetsu J."/>
            <person name="Higashi K."/>
            <person name="Shibata D."/>
            <person name="Kamiya Y."/>
            <person name="Sato N."/>
            <person name="Nakamura Y."/>
            <person name="Tabata S."/>
            <person name="Ida S."/>
            <person name="Kurokawa K."/>
            <person name="Ohta H."/>
        </authorList>
    </citation>
    <scope>NUCLEOTIDE SEQUENCE [LARGE SCALE GENOMIC DNA]</scope>
    <source>
        <strain evidence="8 9">NIES-2285</strain>
    </source>
</reference>
<dbReference type="InterPro" id="IPR032675">
    <property type="entry name" value="LRR_dom_sf"/>
</dbReference>
<dbReference type="InterPro" id="IPR001611">
    <property type="entry name" value="Leu-rich_rpt"/>
</dbReference>
<dbReference type="PRINTS" id="PR00019">
    <property type="entry name" value="LEURICHRPT"/>
</dbReference>
<feature type="chain" id="PRO_5013118620" evidence="7">
    <location>
        <begin position="28"/>
        <end position="796"/>
    </location>
</feature>
<dbReference type="AlphaFoldDB" id="A0A1Y1HR92"/>
<keyword evidence="6" id="KW-0812">Transmembrane</keyword>